<protein>
    <submittedName>
        <fullName evidence="1">Uncharacterized protein</fullName>
    </submittedName>
</protein>
<organism evidence="1">
    <name type="scientific">viral metagenome</name>
    <dbReference type="NCBI Taxonomy" id="1070528"/>
    <lineage>
        <taxon>unclassified sequences</taxon>
        <taxon>metagenomes</taxon>
        <taxon>organismal metagenomes</taxon>
    </lineage>
</organism>
<sequence>MSIESYASLPNEVLNLIWINIHPLLKYSLNKENLNKYYNYRYINIGVNLSPSNYFNNYNYYYYLIKHDLQIFSELVLKMYIEKLVSGSLIIKKHNSIHYKNLSFYSLIDFFHYYSTNNSNKNSNNSNNSKTFIIQIINKYNLTHLIKKIHKNNVNKNIRWNI</sequence>
<reference evidence="1" key="1">
    <citation type="journal article" date="2020" name="Nature">
        <title>Giant virus diversity and host interactions through global metagenomics.</title>
        <authorList>
            <person name="Schulz F."/>
            <person name="Roux S."/>
            <person name="Paez-Espino D."/>
            <person name="Jungbluth S."/>
            <person name="Walsh D.A."/>
            <person name="Denef V.J."/>
            <person name="McMahon K.D."/>
            <person name="Konstantinidis K.T."/>
            <person name="Eloe-Fadrosh E.A."/>
            <person name="Kyrpides N.C."/>
            <person name="Woyke T."/>
        </authorList>
    </citation>
    <scope>NUCLEOTIDE SEQUENCE</scope>
    <source>
        <strain evidence="1">GVMAG-S-3300013014-113</strain>
    </source>
</reference>
<accession>A0A6C0KP72</accession>
<dbReference type="EMBL" id="MN740956">
    <property type="protein sequence ID" value="QHU19805.1"/>
    <property type="molecule type" value="Genomic_DNA"/>
</dbReference>
<dbReference type="AlphaFoldDB" id="A0A6C0KP72"/>
<proteinExistence type="predicted"/>
<evidence type="ECO:0000313" key="1">
    <source>
        <dbReference type="EMBL" id="QHU19805.1"/>
    </source>
</evidence>
<name>A0A6C0KP72_9ZZZZ</name>